<evidence type="ECO:0000313" key="6">
    <source>
        <dbReference type="Proteomes" id="UP000244956"/>
    </source>
</evidence>
<sequence length="1103" mass="124424">MCQSRTILFDINYSQKVFKYQAQIIKGFKNENKMKYLLSLMFLLLSICSINAQTLRTDGKLIKDDQDNKVILRGIGTGNWVLMEGYMMKTAGVAGTQHEFREKLIEVIGESATDEFFELWWNNHMTKADVDSLASWGFNSLRMAMHYNQFTPPIEEESAEDLSAKNYTWYESGFQRVDDMLSWCEANNMYLILDLHAAPGGQGRNADISDYDPDKPSLWEDVNNRHKMVALWEKLAERYKDEPWIGGYDLLNETNWDELKDNNNEMLWNLLEECTDAIRATGDDHIVFLEGNDWANNYDGLPDPLWDDNLVISFHKYWNNVDANSLDWIIERSEQHNVPLWLGESGENSNVWYTQLIELCESKDIGWSWWPVKKNGINNVMYVEEPQAYKELVDGWRTSDPSDDITGQAAIDALTQWANNHKVENVRVMYDVIDAMIHQPHTSDTKPYKNYSVGERSWFADFDMGRINYAYWDTDTANLSLVTDYTDWNTGWAYRNDAVDIQHCNDTLEGGSFVEAPYNVGWTADNEWMQYTVNNPADQSYTLNIRHSGSTSKIKLMANGGDITSTLELPATANYDTWTTTAFNDIILPAGDVKVVFYFEQGGANLNYFEFVNPEPVSNVEFKAFSAESDADGNQVFLTLNKEVTSGTSLQLNDFSLTDQAGNAFQLSEVKVNADNSKILEFTTVSDFTYFDELLLSYDGGSVMSSTQTLGGFSNLSVTNNLPLRHAVPGKIETEDFHVNNGFTFENTSDTGGGKNSSYAREGYNLDYLISVQNTAYYDLTMRVASEHNAPEVSMWLSDDNGETFEQVTTIALNGTGGWGTWQTQNATSVLLNKGEYHLRIQVEQQEHNLNWFEFKQVGEVISDNPDEIFSADNFQVSYVSPSCYQLEDGSITILSKVAPLNVTLNNGLPHPVSQNVEYTITDLPAGEYNLAATSVNNYESHHKVILNQAQPLYSNAVVDGNNVSISIEGGEAPYTIDLNGQSYVSQSSEFNLKSLSAGDYTATVMDNNQCSENSNLTFSINSLQVYPNPVRDGVLYVICPATAEAQNYLLEVYSARGQQLLSQQKKTQNNQISMDVGHLKSGAYLLKVANDSLSETIHFMVP</sequence>
<dbReference type="InterPro" id="IPR017853">
    <property type="entry name" value="GH"/>
</dbReference>
<dbReference type="Pfam" id="PF00150">
    <property type="entry name" value="Cellulase"/>
    <property type="match status" value="1"/>
</dbReference>
<dbReference type="CDD" id="cd04080">
    <property type="entry name" value="CBM6_cellulase-like"/>
    <property type="match status" value="2"/>
</dbReference>
<keyword evidence="3" id="KW-0326">Glycosidase</keyword>
<proteinExistence type="predicted"/>
<feature type="domain" description="CBM6" evidence="4">
    <location>
        <begin position="494"/>
        <end position="612"/>
    </location>
</feature>
<dbReference type="GO" id="GO:0005576">
    <property type="term" value="C:extracellular region"/>
    <property type="evidence" value="ECO:0007669"/>
    <property type="project" value="TreeGrafter"/>
</dbReference>
<accession>A0A2U2B5G2</accession>
<dbReference type="InterPro" id="IPR008979">
    <property type="entry name" value="Galactose-bd-like_sf"/>
</dbReference>
<dbReference type="PROSITE" id="PS51175">
    <property type="entry name" value="CBM6"/>
    <property type="match status" value="2"/>
</dbReference>
<feature type="domain" description="CBM6" evidence="4">
    <location>
        <begin position="730"/>
        <end position="856"/>
    </location>
</feature>
<evidence type="ECO:0000256" key="2">
    <source>
        <dbReference type="ARBA" id="ARBA00022801"/>
    </source>
</evidence>
<dbReference type="NCBIfam" id="TIGR04183">
    <property type="entry name" value="Por_Secre_tail"/>
    <property type="match status" value="1"/>
</dbReference>
<name>A0A2U2B5G2_9BACT</name>
<dbReference type="SMART" id="SM00606">
    <property type="entry name" value="CBD_IV"/>
    <property type="match status" value="2"/>
</dbReference>
<dbReference type="SUPFAM" id="SSF49785">
    <property type="entry name" value="Galactose-binding domain-like"/>
    <property type="match status" value="2"/>
</dbReference>
<dbReference type="GO" id="GO:0008422">
    <property type="term" value="F:beta-glucosidase activity"/>
    <property type="evidence" value="ECO:0007669"/>
    <property type="project" value="TreeGrafter"/>
</dbReference>
<dbReference type="InterPro" id="IPR050386">
    <property type="entry name" value="Glycosyl_hydrolase_5"/>
</dbReference>
<protein>
    <submittedName>
        <fullName evidence="5">Glycoside hydrolase family 5</fullName>
    </submittedName>
</protein>
<organism evidence="5 6">
    <name type="scientific">Marinilabilia rubra</name>
    <dbReference type="NCBI Taxonomy" id="2162893"/>
    <lineage>
        <taxon>Bacteria</taxon>
        <taxon>Pseudomonadati</taxon>
        <taxon>Bacteroidota</taxon>
        <taxon>Bacteroidia</taxon>
        <taxon>Marinilabiliales</taxon>
        <taxon>Marinilabiliaceae</taxon>
        <taxon>Marinilabilia</taxon>
    </lineage>
</organism>
<evidence type="ECO:0000259" key="4">
    <source>
        <dbReference type="PROSITE" id="PS51175"/>
    </source>
</evidence>
<evidence type="ECO:0000256" key="3">
    <source>
        <dbReference type="ARBA" id="ARBA00023295"/>
    </source>
</evidence>
<keyword evidence="6" id="KW-1185">Reference proteome</keyword>
<dbReference type="PANTHER" id="PTHR31297">
    <property type="entry name" value="GLUCAN ENDO-1,6-BETA-GLUCOSIDASE B"/>
    <property type="match status" value="1"/>
</dbReference>
<gene>
    <name evidence="5" type="ORF">DDZ16_16710</name>
</gene>
<keyword evidence="1" id="KW-0732">Signal</keyword>
<reference evidence="5 6" key="1">
    <citation type="submission" date="2018-05" db="EMBL/GenBank/DDBJ databases">
        <title>Marinilabilia rubrum sp. nov., isolated from saltern sediment.</title>
        <authorList>
            <person name="Zhang R."/>
        </authorList>
    </citation>
    <scope>NUCLEOTIDE SEQUENCE [LARGE SCALE GENOMIC DNA]</scope>
    <source>
        <strain evidence="5 6">WTE16</strain>
    </source>
</reference>
<comment type="caution">
    <text evidence="5">The sequence shown here is derived from an EMBL/GenBank/DDBJ whole genome shotgun (WGS) entry which is preliminary data.</text>
</comment>
<evidence type="ECO:0000313" key="5">
    <source>
        <dbReference type="EMBL" id="PWD98273.1"/>
    </source>
</evidence>
<dbReference type="Pfam" id="PF18962">
    <property type="entry name" value="Por_Secre_tail"/>
    <property type="match status" value="1"/>
</dbReference>
<dbReference type="AlphaFoldDB" id="A0A2U2B5G2"/>
<dbReference type="InterPro" id="IPR001547">
    <property type="entry name" value="Glyco_hydro_5"/>
</dbReference>
<dbReference type="Gene3D" id="3.20.20.80">
    <property type="entry name" value="Glycosidases"/>
    <property type="match status" value="1"/>
</dbReference>
<keyword evidence="2 5" id="KW-0378">Hydrolase</keyword>
<dbReference type="GO" id="GO:0030246">
    <property type="term" value="F:carbohydrate binding"/>
    <property type="evidence" value="ECO:0007669"/>
    <property type="project" value="InterPro"/>
</dbReference>
<dbReference type="EMBL" id="QEWP01000017">
    <property type="protein sequence ID" value="PWD98273.1"/>
    <property type="molecule type" value="Genomic_DNA"/>
</dbReference>
<dbReference type="InterPro" id="IPR026444">
    <property type="entry name" value="Secre_tail"/>
</dbReference>
<evidence type="ECO:0000256" key="1">
    <source>
        <dbReference type="ARBA" id="ARBA00022729"/>
    </source>
</evidence>
<dbReference type="Pfam" id="PF03422">
    <property type="entry name" value="CBM_6"/>
    <property type="match status" value="2"/>
</dbReference>
<dbReference type="Proteomes" id="UP000244956">
    <property type="component" value="Unassembled WGS sequence"/>
</dbReference>
<dbReference type="SUPFAM" id="SSF51445">
    <property type="entry name" value="(Trans)glycosidases"/>
    <property type="match status" value="1"/>
</dbReference>
<dbReference type="InterPro" id="IPR005084">
    <property type="entry name" value="CBM6"/>
</dbReference>
<dbReference type="Gene3D" id="2.60.120.260">
    <property type="entry name" value="Galactose-binding domain-like"/>
    <property type="match status" value="2"/>
</dbReference>
<dbReference type="GO" id="GO:0009986">
    <property type="term" value="C:cell surface"/>
    <property type="evidence" value="ECO:0007669"/>
    <property type="project" value="TreeGrafter"/>
</dbReference>
<dbReference type="InterPro" id="IPR006584">
    <property type="entry name" value="Cellulose-bd_IV"/>
</dbReference>
<dbReference type="PANTHER" id="PTHR31297:SF13">
    <property type="entry name" value="PUTATIVE-RELATED"/>
    <property type="match status" value="1"/>
</dbReference>
<dbReference type="GO" id="GO:0009251">
    <property type="term" value="P:glucan catabolic process"/>
    <property type="evidence" value="ECO:0007669"/>
    <property type="project" value="TreeGrafter"/>
</dbReference>